<dbReference type="SUPFAM" id="SSF81383">
    <property type="entry name" value="F-box domain"/>
    <property type="match status" value="1"/>
</dbReference>
<organism evidence="2 3">
    <name type="scientific">Coptis chinensis</name>
    <dbReference type="NCBI Taxonomy" id="261450"/>
    <lineage>
        <taxon>Eukaryota</taxon>
        <taxon>Viridiplantae</taxon>
        <taxon>Streptophyta</taxon>
        <taxon>Embryophyta</taxon>
        <taxon>Tracheophyta</taxon>
        <taxon>Spermatophyta</taxon>
        <taxon>Magnoliopsida</taxon>
        <taxon>Ranunculales</taxon>
        <taxon>Ranunculaceae</taxon>
        <taxon>Coptidoideae</taxon>
        <taxon>Coptis</taxon>
    </lineage>
</organism>
<dbReference type="Pfam" id="PF08268">
    <property type="entry name" value="FBA_3"/>
    <property type="match status" value="1"/>
</dbReference>
<evidence type="ECO:0000313" key="3">
    <source>
        <dbReference type="Proteomes" id="UP000631114"/>
    </source>
</evidence>
<dbReference type="Gene3D" id="1.20.1280.50">
    <property type="match status" value="1"/>
</dbReference>
<accession>A0A835LHM1</accession>
<dbReference type="Proteomes" id="UP000631114">
    <property type="component" value="Unassembled WGS sequence"/>
</dbReference>
<dbReference type="OrthoDB" id="1845276at2759"/>
<gene>
    <name evidence="2" type="ORF">IFM89_036979</name>
</gene>
<feature type="domain" description="F-box" evidence="1">
    <location>
        <begin position="31"/>
        <end position="77"/>
    </location>
</feature>
<reference evidence="2 3" key="1">
    <citation type="submission" date="2020-10" db="EMBL/GenBank/DDBJ databases">
        <title>The Coptis chinensis genome and diversification of protoberbering-type alkaloids.</title>
        <authorList>
            <person name="Wang B."/>
            <person name="Shu S."/>
            <person name="Song C."/>
            <person name="Liu Y."/>
        </authorList>
    </citation>
    <scope>NUCLEOTIDE SEQUENCE [LARGE SCALE GENOMIC DNA]</scope>
    <source>
        <strain evidence="2">HL-2020</strain>
        <tissue evidence="2">Leaf</tissue>
    </source>
</reference>
<dbReference type="Pfam" id="PF12937">
    <property type="entry name" value="F-box-like"/>
    <property type="match status" value="1"/>
</dbReference>
<dbReference type="PANTHER" id="PTHR31111">
    <property type="entry name" value="BNAA05G37150D PROTEIN-RELATED"/>
    <property type="match status" value="1"/>
</dbReference>
<dbReference type="PROSITE" id="PS50181">
    <property type="entry name" value="FBOX"/>
    <property type="match status" value="1"/>
</dbReference>
<protein>
    <recommendedName>
        <fullName evidence="1">F-box domain-containing protein</fullName>
    </recommendedName>
</protein>
<evidence type="ECO:0000313" key="2">
    <source>
        <dbReference type="EMBL" id="KAF9595090.1"/>
    </source>
</evidence>
<dbReference type="PANTHER" id="PTHR31111:SF136">
    <property type="entry name" value="F-BOX ASSOCIATED DOMAIN-CONTAINING PROTEIN"/>
    <property type="match status" value="1"/>
</dbReference>
<dbReference type="CDD" id="cd22157">
    <property type="entry name" value="F-box_AtFBW1-like"/>
    <property type="match status" value="1"/>
</dbReference>
<dbReference type="InterPro" id="IPR001810">
    <property type="entry name" value="F-box_dom"/>
</dbReference>
<dbReference type="InterPro" id="IPR017451">
    <property type="entry name" value="F-box-assoc_interact_dom"/>
</dbReference>
<dbReference type="NCBIfam" id="TIGR01640">
    <property type="entry name" value="F_box_assoc_1"/>
    <property type="match status" value="1"/>
</dbReference>
<comment type="caution">
    <text evidence="2">The sequence shown here is derived from an EMBL/GenBank/DDBJ whole genome shotgun (WGS) entry which is preliminary data.</text>
</comment>
<dbReference type="AlphaFoldDB" id="A0A835LHM1"/>
<name>A0A835LHM1_9MAGN</name>
<proteinExistence type="predicted"/>
<dbReference type="InterPro" id="IPR013187">
    <property type="entry name" value="F-box-assoc_dom_typ3"/>
</dbReference>
<dbReference type="InterPro" id="IPR036047">
    <property type="entry name" value="F-box-like_dom_sf"/>
</dbReference>
<dbReference type="EMBL" id="JADFTS010000008">
    <property type="protein sequence ID" value="KAF9595090.1"/>
    <property type="molecule type" value="Genomic_DNA"/>
</dbReference>
<dbReference type="SMART" id="SM00256">
    <property type="entry name" value="FBOX"/>
    <property type="match status" value="1"/>
</dbReference>
<sequence length="411" mass="46472">MALLKRHQEEAISGNSVKRFEQYAHTCKKENKELNDLPVEILFEILSRLPLTSLLQATKCTCKLWNDIIKDSLFPELHVAHTLRNPGHLYSFTRYPHLYFAEKPHSDAIVGMKLRGDLGGVNYTNIQSSAGLICYHALKEKSIYICNPITRDRVKIPSENFGREIHVAFGYAPLSKKYKYFQVSHGLASIFTLGDGSWRKLALPFSISNSPFYSDGALYWVASTVFCMDETEYQVVSLDLETERFRARRILPIGTNRNFKGCVAHLALLGETVAFVFISGMCNEVWTLMDVAKDTWVQKCCIRLPQPRESAFGNFEYRLVGLWMNQQLYGTELNYSDFFMASSTRAYYGMIHGRRLLSYNTDSETHSAICLPKNADASGDSPKLVIAHVGSLVSPSKIVAAAMKQPLFISN</sequence>
<keyword evidence="3" id="KW-1185">Reference proteome</keyword>
<evidence type="ECO:0000259" key="1">
    <source>
        <dbReference type="PROSITE" id="PS50181"/>
    </source>
</evidence>